<reference evidence="1 2" key="1">
    <citation type="journal article" date="2025" name="Microbiol. Resour. Announc.">
        <title>Draft genome sequences for Neonectria magnoliae and Neonectria punicea, canker pathogens of Liriodendron tulipifera and Acer saccharum in West Virginia.</title>
        <authorList>
            <person name="Petronek H.M."/>
            <person name="Kasson M.T."/>
            <person name="Metheny A.M."/>
            <person name="Stauder C.M."/>
            <person name="Lovett B."/>
            <person name="Lynch S.C."/>
            <person name="Garnas J.R."/>
            <person name="Kasson L.R."/>
            <person name="Stajich J.E."/>
        </authorList>
    </citation>
    <scope>NUCLEOTIDE SEQUENCE [LARGE SCALE GENOMIC DNA]</scope>
    <source>
        <strain evidence="1 2">NRRL 64653</strain>
    </source>
</reference>
<evidence type="ECO:0000313" key="1">
    <source>
        <dbReference type="EMBL" id="KAK7416604.1"/>
    </source>
</evidence>
<evidence type="ECO:0000313" key="2">
    <source>
        <dbReference type="Proteomes" id="UP001498476"/>
    </source>
</evidence>
<dbReference type="SUPFAM" id="SSF52540">
    <property type="entry name" value="P-loop containing nucleoside triphosphate hydrolases"/>
    <property type="match status" value="1"/>
</dbReference>
<accession>A0ABR1H651</accession>
<organism evidence="1 2">
    <name type="scientific">Neonectria punicea</name>
    <dbReference type="NCBI Taxonomy" id="979145"/>
    <lineage>
        <taxon>Eukaryota</taxon>
        <taxon>Fungi</taxon>
        <taxon>Dikarya</taxon>
        <taxon>Ascomycota</taxon>
        <taxon>Pezizomycotina</taxon>
        <taxon>Sordariomycetes</taxon>
        <taxon>Hypocreomycetidae</taxon>
        <taxon>Hypocreales</taxon>
        <taxon>Nectriaceae</taxon>
        <taxon>Neonectria</taxon>
    </lineage>
</organism>
<dbReference type="InterPro" id="IPR027417">
    <property type="entry name" value="P-loop_NTPase"/>
</dbReference>
<dbReference type="PANTHER" id="PTHR36978:SF4">
    <property type="entry name" value="P-LOOP CONTAINING NUCLEOSIDE TRIPHOSPHATE HYDROLASE PROTEIN"/>
    <property type="match status" value="1"/>
</dbReference>
<name>A0ABR1H651_9HYPO</name>
<dbReference type="PANTHER" id="PTHR36978">
    <property type="entry name" value="P-LOOP CONTAINING NUCLEOTIDE TRIPHOSPHATE HYDROLASE"/>
    <property type="match status" value="1"/>
</dbReference>
<sequence length="268" mass="30456">MVRFIIDSKEKPVNEGTPLLLIGAGVPRAATSSMQAAFEQLGFTPCLHMAEILPHVSREQLMLDAVAEKDTQRRHKLLHELIDGYVSVCDLPAALFVADLMDMYPDAKVVLNGRPSSEVWARSAKESLGFFFTPWFKWTGLLWKNDRLWYSLNMEVVKWFKANHGVDDVFTAKGYEMYYDDVRTEARNRSMKILEFKAEDGWEPLCKFVGKEVPKTPFPRLNEKKTFTIVKSIIIARGLLSWAGLGLVGWGTWKLSIRLAKELATQGV</sequence>
<dbReference type="Proteomes" id="UP001498476">
    <property type="component" value="Unassembled WGS sequence"/>
</dbReference>
<keyword evidence="2" id="KW-1185">Reference proteome</keyword>
<proteinExistence type="predicted"/>
<dbReference type="InterPro" id="IPR040632">
    <property type="entry name" value="Sulfotransfer_4"/>
</dbReference>
<protein>
    <submittedName>
        <fullName evidence="1">Uncharacterized protein</fullName>
    </submittedName>
</protein>
<gene>
    <name evidence="1" type="ORF">QQX98_005075</name>
</gene>
<comment type="caution">
    <text evidence="1">The sequence shown here is derived from an EMBL/GenBank/DDBJ whole genome shotgun (WGS) entry which is preliminary data.</text>
</comment>
<dbReference type="Gene3D" id="3.40.50.300">
    <property type="entry name" value="P-loop containing nucleotide triphosphate hydrolases"/>
    <property type="match status" value="1"/>
</dbReference>
<dbReference type="EMBL" id="JAZAVJ010000066">
    <property type="protein sequence ID" value="KAK7416604.1"/>
    <property type="molecule type" value="Genomic_DNA"/>
</dbReference>
<dbReference type="Pfam" id="PF17784">
    <property type="entry name" value="Sulfotransfer_4"/>
    <property type="match status" value="1"/>
</dbReference>